<dbReference type="EMBL" id="SZNK01000001">
    <property type="protein sequence ID" value="TKI57169.1"/>
    <property type="molecule type" value="Genomic_DNA"/>
</dbReference>
<dbReference type="RefSeq" id="WP_137030615.1">
    <property type="nucleotide sequence ID" value="NZ_SZNK01000001.1"/>
</dbReference>
<sequence length="296" mass="32906">MKLSRLHKMLAGVLIIFTGIGLLLDSLGIISFGLFDLWPMVLIYFGLRLWGQKKRIGGGILLFLGTIITMDMWFGVGIDDLFQIAVPIVFIFVGFQLIRGKNSSRDHRVNQPLGDKETPSAAETILASDASVPNDVKVSTEEHTWLDSWNKWKQAGGKIPHHERMFSSPDDTLPKDSRSSLIGDYHLTSGRFELNYLHVWHGIGDVVIDLSRAVLVRDEAVLVVEGWVGDVTIYVPVDLPVSVTAGLSIGDLEVLSHRQGGINRSVKIRADQYDEALQKVNLHISLLVGDIKVKYI</sequence>
<evidence type="ECO:0008006" key="6">
    <source>
        <dbReference type="Google" id="ProtNLM"/>
    </source>
</evidence>
<keyword evidence="1" id="KW-1133">Transmembrane helix</keyword>
<protein>
    <recommendedName>
        <fullName evidence="6">Cell wall-active antibiotics response LiaF-like C-terminal domain-containing protein</fullName>
    </recommendedName>
</protein>
<name>A0A4U2Y964_9BACL</name>
<dbReference type="InterPro" id="IPR047793">
    <property type="entry name" value="LiaF_C"/>
</dbReference>
<evidence type="ECO:0000259" key="3">
    <source>
        <dbReference type="Pfam" id="PF22570"/>
    </source>
</evidence>
<keyword evidence="1" id="KW-0472">Membrane</keyword>
<gene>
    <name evidence="4" type="ORF">E8L90_17850</name>
</gene>
<organism evidence="4 5">
    <name type="scientific">Brevibacillus antibioticus</name>
    <dbReference type="NCBI Taxonomy" id="2570228"/>
    <lineage>
        <taxon>Bacteria</taxon>
        <taxon>Bacillati</taxon>
        <taxon>Bacillota</taxon>
        <taxon>Bacilli</taxon>
        <taxon>Bacillales</taxon>
        <taxon>Paenibacillaceae</taxon>
        <taxon>Brevibacillus</taxon>
    </lineage>
</organism>
<evidence type="ECO:0000256" key="1">
    <source>
        <dbReference type="SAM" id="Phobius"/>
    </source>
</evidence>
<keyword evidence="1" id="KW-0812">Transmembrane</keyword>
<feature type="transmembrane region" description="Helical" evidence="1">
    <location>
        <begin position="12"/>
        <end position="35"/>
    </location>
</feature>
<dbReference type="Pfam" id="PF09922">
    <property type="entry name" value="LiaF-like_C"/>
    <property type="match status" value="1"/>
</dbReference>
<evidence type="ECO:0000259" key="2">
    <source>
        <dbReference type="Pfam" id="PF09922"/>
    </source>
</evidence>
<comment type="caution">
    <text evidence="4">The sequence shown here is derived from an EMBL/GenBank/DDBJ whole genome shotgun (WGS) entry which is preliminary data.</text>
</comment>
<dbReference type="NCBIfam" id="NF040535">
    <property type="entry name" value="LiaF_C_term"/>
    <property type="match status" value="1"/>
</dbReference>
<proteinExistence type="predicted"/>
<dbReference type="Proteomes" id="UP000307841">
    <property type="component" value="Unassembled WGS sequence"/>
</dbReference>
<dbReference type="OrthoDB" id="2351415at2"/>
<dbReference type="Pfam" id="PF22570">
    <property type="entry name" value="LiaF-TM"/>
    <property type="match status" value="1"/>
</dbReference>
<dbReference type="InterPro" id="IPR024425">
    <property type="entry name" value="LiaF-like_C"/>
</dbReference>
<reference evidence="4 5" key="1">
    <citation type="submission" date="2019-04" db="EMBL/GenBank/DDBJ databases">
        <title>Whole genome sequencing of Brevibacillus sp. TGS2-1.</title>
        <authorList>
            <person name="Choi A."/>
        </authorList>
    </citation>
    <scope>NUCLEOTIDE SEQUENCE [LARGE SCALE GENOMIC DNA]</scope>
    <source>
        <strain evidence="4 5">TGS2-1</strain>
    </source>
</reference>
<evidence type="ECO:0000313" key="4">
    <source>
        <dbReference type="EMBL" id="TKI57169.1"/>
    </source>
</evidence>
<dbReference type="InterPro" id="IPR054331">
    <property type="entry name" value="LiaF_TM"/>
</dbReference>
<evidence type="ECO:0000313" key="5">
    <source>
        <dbReference type="Proteomes" id="UP000307841"/>
    </source>
</evidence>
<dbReference type="AlphaFoldDB" id="A0A4U2Y964"/>
<accession>A0A4U2Y964</accession>
<feature type="domain" description="LiaF transmembrane" evidence="3">
    <location>
        <begin position="11"/>
        <end position="104"/>
    </location>
</feature>
<feature type="domain" description="Cell wall-active antibiotics response LiaF-like C-terminal" evidence="2">
    <location>
        <begin position="182"/>
        <end position="293"/>
    </location>
</feature>
<feature type="transmembrane region" description="Helical" evidence="1">
    <location>
        <begin position="56"/>
        <end position="75"/>
    </location>
</feature>
<keyword evidence="5" id="KW-1185">Reference proteome</keyword>
<feature type="transmembrane region" description="Helical" evidence="1">
    <location>
        <begin position="81"/>
        <end position="98"/>
    </location>
</feature>